<evidence type="ECO:0000256" key="16">
    <source>
        <dbReference type="SAM" id="SignalP"/>
    </source>
</evidence>
<evidence type="ECO:0000256" key="8">
    <source>
        <dbReference type="ARBA" id="ARBA00023047"/>
    </source>
</evidence>
<evidence type="ECO:0000256" key="15">
    <source>
        <dbReference type="SAM" id="MobiDB-lite"/>
    </source>
</evidence>
<organism evidence="19 20">
    <name type="scientific">Pyrinomonas methylaliphatogenes</name>
    <dbReference type="NCBI Taxonomy" id="454194"/>
    <lineage>
        <taxon>Bacteria</taxon>
        <taxon>Pseudomonadati</taxon>
        <taxon>Acidobacteriota</taxon>
        <taxon>Blastocatellia</taxon>
        <taxon>Blastocatellales</taxon>
        <taxon>Pyrinomonadaceae</taxon>
        <taxon>Pyrinomonas</taxon>
    </lineage>
</organism>
<sequence precursor="true">MCKKILTAMFGIILINASAAWAQTSASGETKTQPSPSVGQGQGKVGEAQPGVEAKERTDVAGPNEKVRPRLVGQGEPERDDLGKFRRESQSEEEAAILPYYNNFLRTYRLGPEDVISVTVFGLDRYSRAGIVIPPNGVISYPLIGGVFVVGKTVDEVAAEITKRLDEYIIDPKVTVSLERAMSARYAVLGDVAQPGVKVMTHRLTVYEALTEAGGVLRTGDKSKVTVLRRQPDGSMQMIPVDVAKIEKGKTADNFYLAPGDQVLVPGNKIKTLERVLTYVPIIGFARIFMGGW</sequence>
<dbReference type="RefSeq" id="WP_060635522.1">
    <property type="nucleotide sequence ID" value="NZ_CBXV010000006.1"/>
</dbReference>
<dbReference type="GO" id="GO:0006811">
    <property type="term" value="P:monoatomic ion transport"/>
    <property type="evidence" value="ECO:0007669"/>
    <property type="project" value="UniProtKB-KW"/>
</dbReference>
<keyword evidence="7 16" id="KW-0732">Signal</keyword>
<comment type="subcellular location">
    <subcellularLocation>
        <location evidence="1">Cell outer membrane</location>
        <topology evidence="1">Multi-pass membrane protein</topology>
    </subcellularLocation>
</comment>
<dbReference type="GO" id="GO:0009279">
    <property type="term" value="C:cell outer membrane"/>
    <property type="evidence" value="ECO:0007669"/>
    <property type="project" value="UniProtKB-SubCell"/>
</dbReference>
<keyword evidence="13" id="KW-0998">Cell outer membrane</keyword>
<dbReference type="GO" id="GO:0046930">
    <property type="term" value="C:pore complex"/>
    <property type="evidence" value="ECO:0007669"/>
    <property type="project" value="UniProtKB-KW"/>
</dbReference>
<keyword evidence="9" id="KW-0406">Ion transport</keyword>
<keyword evidence="20" id="KW-1185">Reference proteome</keyword>
<feature type="region of interest" description="Disordered" evidence="15">
    <location>
        <begin position="26"/>
        <end position="90"/>
    </location>
</feature>
<gene>
    <name evidence="19" type="ORF">PYK22_01915</name>
</gene>
<keyword evidence="6" id="KW-0812">Transmembrane</keyword>
<accession>A0A0B6WYU7</accession>
<evidence type="ECO:0000313" key="19">
    <source>
        <dbReference type="EMBL" id="CDM65907.1"/>
    </source>
</evidence>
<keyword evidence="4" id="KW-1134">Transmembrane beta strand</keyword>
<name>A0A0B6WYU7_9BACT</name>
<dbReference type="Proteomes" id="UP000031518">
    <property type="component" value="Unassembled WGS sequence"/>
</dbReference>
<dbReference type="AlphaFoldDB" id="A0A0B6WYU7"/>
<dbReference type="Gene3D" id="3.10.560.10">
    <property type="entry name" value="Outer membrane lipoprotein wza domain like"/>
    <property type="match status" value="1"/>
</dbReference>
<feature type="signal peptide" evidence="16">
    <location>
        <begin position="1"/>
        <end position="22"/>
    </location>
</feature>
<dbReference type="InterPro" id="IPR049712">
    <property type="entry name" value="Poly_export"/>
</dbReference>
<dbReference type="STRING" id="454194.PYK22_01915"/>
<dbReference type="GO" id="GO:0015159">
    <property type="term" value="F:polysaccharide transmembrane transporter activity"/>
    <property type="evidence" value="ECO:0007669"/>
    <property type="project" value="InterPro"/>
</dbReference>
<comment type="similarity">
    <text evidence="2">Belongs to the BexD/CtrA/VexA family.</text>
</comment>
<dbReference type="GO" id="GO:0015288">
    <property type="term" value="F:porin activity"/>
    <property type="evidence" value="ECO:0007669"/>
    <property type="project" value="UniProtKB-KW"/>
</dbReference>
<evidence type="ECO:0000256" key="5">
    <source>
        <dbReference type="ARBA" id="ARBA00022597"/>
    </source>
</evidence>
<keyword evidence="8" id="KW-0625">Polysaccharide transport</keyword>
<dbReference type="PANTHER" id="PTHR33619:SF3">
    <property type="entry name" value="POLYSACCHARIDE EXPORT PROTEIN GFCE-RELATED"/>
    <property type="match status" value="1"/>
</dbReference>
<proteinExistence type="inferred from homology"/>
<evidence type="ECO:0000256" key="10">
    <source>
        <dbReference type="ARBA" id="ARBA00023114"/>
    </source>
</evidence>
<evidence type="ECO:0000256" key="14">
    <source>
        <dbReference type="ARBA" id="ARBA00023288"/>
    </source>
</evidence>
<dbReference type="Pfam" id="PF22461">
    <property type="entry name" value="SLBB_2"/>
    <property type="match status" value="1"/>
</dbReference>
<feature type="domain" description="Polysaccharide export protein N-terminal" evidence="17">
    <location>
        <begin position="107"/>
        <end position="178"/>
    </location>
</feature>
<keyword evidence="11" id="KW-0472">Membrane</keyword>
<evidence type="ECO:0000256" key="1">
    <source>
        <dbReference type="ARBA" id="ARBA00004571"/>
    </source>
</evidence>
<reference evidence="19 20" key="2">
    <citation type="submission" date="2015-01" db="EMBL/GenBank/DDBJ databases">
        <title>Complete genome sequence of Pyrinomonas methylaliphatogenes type strain K22T.</title>
        <authorList>
            <person name="Lee K.C.Y."/>
            <person name="Power J.F."/>
            <person name="Dunfield P.F."/>
            <person name="Morgan X.C."/>
            <person name="Huttenhower C."/>
            <person name="Stott M.B."/>
        </authorList>
    </citation>
    <scope>NUCLEOTIDE SEQUENCE [LARGE SCALE GENOMIC DNA]</scope>
    <source>
        <strain evidence="19 20">K22</strain>
    </source>
</reference>
<evidence type="ECO:0000259" key="18">
    <source>
        <dbReference type="Pfam" id="PF22461"/>
    </source>
</evidence>
<evidence type="ECO:0000256" key="11">
    <source>
        <dbReference type="ARBA" id="ARBA00023136"/>
    </source>
</evidence>
<feature type="domain" description="SLBB" evidence="18">
    <location>
        <begin position="185"/>
        <end position="265"/>
    </location>
</feature>
<dbReference type="EMBL" id="CBXV010000006">
    <property type="protein sequence ID" value="CDM65907.1"/>
    <property type="molecule type" value="Genomic_DNA"/>
</dbReference>
<keyword evidence="5" id="KW-0762">Sugar transport</keyword>
<evidence type="ECO:0000256" key="2">
    <source>
        <dbReference type="ARBA" id="ARBA00009450"/>
    </source>
</evidence>
<evidence type="ECO:0000256" key="3">
    <source>
        <dbReference type="ARBA" id="ARBA00022448"/>
    </source>
</evidence>
<keyword evidence="3" id="KW-0813">Transport</keyword>
<protein>
    <submittedName>
        <fullName evidence="19">Periplasmic protein involved in polysaccharide export</fullName>
    </submittedName>
</protein>
<evidence type="ECO:0000256" key="13">
    <source>
        <dbReference type="ARBA" id="ARBA00023237"/>
    </source>
</evidence>
<keyword evidence="12" id="KW-0564">Palmitate</keyword>
<keyword evidence="14" id="KW-0449">Lipoprotein</keyword>
<evidence type="ECO:0000313" key="20">
    <source>
        <dbReference type="Proteomes" id="UP000031518"/>
    </source>
</evidence>
<feature type="chain" id="PRO_5002125476" evidence="16">
    <location>
        <begin position="23"/>
        <end position="293"/>
    </location>
</feature>
<dbReference type="InterPro" id="IPR003715">
    <property type="entry name" value="Poly_export_N"/>
</dbReference>
<keyword evidence="10" id="KW-0626">Porin</keyword>
<dbReference type="InterPro" id="IPR054765">
    <property type="entry name" value="SLBB_dom"/>
</dbReference>
<dbReference type="PANTHER" id="PTHR33619">
    <property type="entry name" value="POLYSACCHARIDE EXPORT PROTEIN GFCE-RELATED"/>
    <property type="match status" value="1"/>
</dbReference>
<feature type="compositionally biased region" description="Polar residues" evidence="15">
    <location>
        <begin position="26"/>
        <end position="39"/>
    </location>
</feature>
<evidence type="ECO:0000259" key="17">
    <source>
        <dbReference type="Pfam" id="PF02563"/>
    </source>
</evidence>
<evidence type="ECO:0000256" key="4">
    <source>
        <dbReference type="ARBA" id="ARBA00022452"/>
    </source>
</evidence>
<evidence type="ECO:0000256" key="7">
    <source>
        <dbReference type="ARBA" id="ARBA00022729"/>
    </source>
</evidence>
<evidence type="ECO:0000256" key="6">
    <source>
        <dbReference type="ARBA" id="ARBA00022692"/>
    </source>
</evidence>
<feature type="compositionally biased region" description="Basic and acidic residues" evidence="15">
    <location>
        <begin position="76"/>
        <end position="90"/>
    </location>
</feature>
<evidence type="ECO:0000256" key="9">
    <source>
        <dbReference type="ARBA" id="ARBA00023065"/>
    </source>
</evidence>
<evidence type="ECO:0000256" key="12">
    <source>
        <dbReference type="ARBA" id="ARBA00023139"/>
    </source>
</evidence>
<reference evidence="19 20" key="1">
    <citation type="submission" date="2013-12" db="EMBL/GenBank/DDBJ databases">
        <authorList>
            <person name="Stott M."/>
        </authorList>
    </citation>
    <scope>NUCLEOTIDE SEQUENCE [LARGE SCALE GENOMIC DNA]</scope>
    <source>
        <strain evidence="19 20">K22</strain>
    </source>
</reference>
<dbReference type="Pfam" id="PF02563">
    <property type="entry name" value="Poly_export"/>
    <property type="match status" value="1"/>
</dbReference>